<dbReference type="HOGENOM" id="CLU_1660763_0_0_1"/>
<evidence type="ECO:0000313" key="3">
    <source>
        <dbReference type="Proteomes" id="UP000027920"/>
    </source>
</evidence>
<organism evidence="2 3">
    <name type="scientific">Exophiala aquamarina CBS 119918</name>
    <dbReference type="NCBI Taxonomy" id="1182545"/>
    <lineage>
        <taxon>Eukaryota</taxon>
        <taxon>Fungi</taxon>
        <taxon>Dikarya</taxon>
        <taxon>Ascomycota</taxon>
        <taxon>Pezizomycotina</taxon>
        <taxon>Eurotiomycetes</taxon>
        <taxon>Chaetothyriomycetidae</taxon>
        <taxon>Chaetothyriales</taxon>
        <taxon>Herpotrichiellaceae</taxon>
        <taxon>Exophiala</taxon>
    </lineage>
</organism>
<evidence type="ECO:0000256" key="1">
    <source>
        <dbReference type="SAM" id="MobiDB-lite"/>
    </source>
</evidence>
<dbReference type="STRING" id="1182545.A0A072PCF6"/>
<dbReference type="GeneID" id="25285592"/>
<accession>A0A072PCF6</accession>
<keyword evidence="3" id="KW-1185">Reference proteome</keyword>
<dbReference type="RefSeq" id="XP_013255830.1">
    <property type="nucleotide sequence ID" value="XM_013400376.1"/>
</dbReference>
<gene>
    <name evidence="2" type="ORF">A1O9_10688</name>
</gene>
<dbReference type="VEuPathDB" id="FungiDB:A1O9_10688"/>
<dbReference type="EMBL" id="AMGV01000014">
    <property type="protein sequence ID" value="KEF53240.1"/>
    <property type="molecule type" value="Genomic_DNA"/>
</dbReference>
<reference evidence="2 3" key="1">
    <citation type="submission" date="2013-03" db="EMBL/GenBank/DDBJ databases">
        <title>The Genome Sequence of Exophiala aquamarina CBS 119918.</title>
        <authorList>
            <consortium name="The Broad Institute Genomics Platform"/>
            <person name="Cuomo C."/>
            <person name="de Hoog S."/>
            <person name="Gorbushina A."/>
            <person name="Walker B."/>
            <person name="Young S.K."/>
            <person name="Zeng Q."/>
            <person name="Gargeya S."/>
            <person name="Fitzgerald M."/>
            <person name="Haas B."/>
            <person name="Abouelleil A."/>
            <person name="Allen A.W."/>
            <person name="Alvarado L."/>
            <person name="Arachchi H.M."/>
            <person name="Berlin A.M."/>
            <person name="Chapman S.B."/>
            <person name="Gainer-Dewar J."/>
            <person name="Goldberg J."/>
            <person name="Griggs A."/>
            <person name="Gujja S."/>
            <person name="Hansen M."/>
            <person name="Howarth C."/>
            <person name="Imamovic A."/>
            <person name="Ireland A."/>
            <person name="Larimer J."/>
            <person name="McCowan C."/>
            <person name="Murphy C."/>
            <person name="Pearson M."/>
            <person name="Poon T.W."/>
            <person name="Priest M."/>
            <person name="Roberts A."/>
            <person name="Saif S."/>
            <person name="Shea T."/>
            <person name="Sisk P."/>
            <person name="Sykes S."/>
            <person name="Wortman J."/>
            <person name="Nusbaum C."/>
            <person name="Birren B."/>
        </authorList>
    </citation>
    <scope>NUCLEOTIDE SEQUENCE [LARGE SCALE GENOMIC DNA]</scope>
    <source>
        <strain evidence="2 3">CBS 119918</strain>
    </source>
</reference>
<evidence type="ECO:0000313" key="2">
    <source>
        <dbReference type="EMBL" id="KEF53240.1"/>
    </source>
</evidence>
<name>A0A072PCF6_9EURO</name>
<feature type="region of interest" description="Disordered" evidence="1">
    <location>
        <begin position="131"/>
        <end position="159"/>
    </location>
</feature>
<dbReference type="AlphaFoldDB" id="A0A072PCF6"/>
<sequence>MIAVRLVNTMGYRLSVAHLRHALVERYLISRTDFFDLRLLSDLQREENIFAGQAPQLPEKFFGRWTITCGGGSITLWATNRRQSMKPKVSLANCRVLELGTPVSSVFHDRFCLRDRRADLTADNIETVVNSGKRNSRTRSRGRQVTGGTIEQAGRSDWL</sequence>
<comment type="caution">
    <text evidence="2">The sequence shown here is derived from an EMBL/GenBank/DDBJ whole genome shotgun (WGS) entry which is preliminary data.</text>
</comment>
<proteinExistence type="predicted"/>
<dbReference type="Proteomes" id="UP000027920">
    <property type="component" value="Unassembled WGS sequence"/>
</dbReference>
<protein>
    <submittedName>
        <fullName evidence="2">Uncharacterized protein</fullName>
    </submittedName>
</protein>